<dbReference type="Proteomes" id="UP000007177">
    <property type="component" value="Chromosome"/>
</dbReference>
<proteinExistence type="inferred from homology"/>
<dbReference type="STRING" id="931626.Awo_c21350"/>
<feature type="binding site" evidence="3">
    <location>
        <begin position="11"/>
        <end position="16"/>
    </location>
    <ligand>
        <name>ATP</name>
        <dbReference type="ChEBI" id="CHEBI:30616"/>
    </ligand>
</feature>
<evidence type="ECO:0000313" key="5">
    <source>
        <dbReference type="EMBL" id="AFA48910.1"/>
    </source>
</evidence>
<gene>
    <name evidence="3 5" type="primary">coaE</name>
    <name evidence="5" type="ordered locus">Awo_c21350</name>
</gene>
<dbReference type="GO" id="GO:0005737">
    <property type="term" value="C:cytoplasm"/>
    <property type="evidence" value="ECO:0007669"/>
    <property type="project" value="UniProtKB-SubCell"/>
</dbReference>
<dbReference type="UniPathway" id="UPA00241">
    <property type="reaction ID" value="UER00356"/>
</dbReference>
<keyword evidence="3" id="KW-0963">Cytoplasm</keyword>
<reference evidence="5 6" key="2">
    <citation type="journal article" date="2012" name="PLoS ONE">
        <title>An ancient pathway combining carbon dioxide fixation with the generation and utilization of a sodium ion gradient for ATP synthesis.</title>
        <authorList>
            <person name="Poehlein A."/>
            <person name="Schmidt S."/>
            <person name="Kaster A.K."/>
            <person name="Goenrich M."/>
            <person name="Vollmers J."/>
            <person name="Thurmer A."/>
            <person name="Bertsch J."/>
            <person name="Schuchmann K."/>
            <person name="Voigt B."/>
            <person name="Hecker M."/>
            <person name="Daniel R."/>
            <person name="Thauer R.K."/>
            <person name="Gottschalk G."/>
            <person name="Muller V."/>
        </authorList>
    </citation>
    <scope>NUCLEOTIDE SEQUENCE [LARGE SCALE GENOMIC DNA]</scope>
    <source>
        <strain evidence="6">ATCC 29683 / DSM 1030 / JCM 2381 / KCTC 1655 / WB1</strain>
    </source>
</reference>
<evidence type="ECO:0000256" key="1">
    <source>
        <dbReference type="ARBA" id="ARBA00022741"/>
    </source>
</evidence>
<evidence type="ECO:0000256" key="4">
    <source>
        <dbReference type="NCBIfam" id="TIGR00152"/>
    </source>
</evidence>
<comment type="catalytic activity">
    <reaction evidence="3">
        <text>3'-dephospho-CoA + ATP = ADP + CoA + H(+)</text>
        <dbReference type="Rhea" id="RHEA:18245"/>
        <dbReference type="ChEBI" id="CHEBI:15378"/>
        <dbReference type="ChEBI" id="CHEBI:30616"/>
        <dbReference type="ChEBI" id="CHEBI:57287"/>
        <dbReference type="ChEBI" id="CHEBI:57328"/>
        <dbReference type="ChEBI" id="CHEBI:456216"/>
        <dbReference type="EC" id="2.7.1.24"/>
    </reaction>
</comment>
<keyword evidence="1 3" id="KW-0547">Nucleotide-binding</keyword>
<dbReference type="PANTHER" id="PTHR10695:SF46">
    <property type="entry name" value="BIFUNCTIONAL COENZYME A SYNTHASE-RELATED"/>
    <property type="match status" value="1"/>
</dbReference>
<name>H6LBF5_ACEWD</name>
<dbReference type="CDD" id="cd02022">
    <property type="entry name" value="DPCK"/>
    <property type="match status" value="1"/>
</dbReference>
<dbReference type="HOGENOM" id="CLU_057180_0_0_9"/>
<dbReference type="HAMAP" id="MF_00376">
    <property type="entry name" value="Dephospho_CoA_kinase"/>
    <property type="match status" value="1"/>
</dbReference>
<keyword evidence="3" id="KW-0173">Coenzyme A biosynthesis</keyword>
<evidence type="ECO:0000256" key="2">
    <source>
        <dbReference type="ARBA" id="ARBA00022840"/>
    </source>
</evidence>
<keyword evidence="3 5" id="KW-0808">Transferase</keyword>
<dbReference type="GO" id="GO:0004140">
    <property type="term" value="F:dephospho-CoA kinase activity"/>
    <property type="evidence" value="ECO:0007669"/>
    <property type="project" value="UniProtKB-UniRule"/>
</dbReference>
<dbReference type="KEGG" id="awo:Awo_c21350"/>
<dbReference type="Pfam" id="PF01121">
    <property type="entry name" value="CoaE"/>
    <property type="match status" value="1"/>
</dbReference>
<dbReference type="OrthoDB" id="9768127at2"/>
<comment type="function">
    <text evidence="3">Catalyzes the phosphorylation of the 3'-hydroxyl group of dephosphocoenzyme A to form coenzyme A.</text>
</comment>
<dbReference type="InterPro" id="IPR001977">
    <property type="entry name" value="Depp_CoAkinase"/>
</dbReference>
<dbReference type="AlphaFoldDB" id="H6LBF5"/>
<dbReference type="Gene3D" id="3.40.50.300">
    <property type="entry name" value="P-loop containing nucleotide triphosphate hydrolases"/>
    <property type="match status" value="1"/>
</dbReference>
<comment type="pathway">
    <text evidence="3">Cofactor biosynthesis; coenzyme A biosynthesis; CoA from (R)-pantothenate: step 5/5.</text>
</comment>
<dbReference type="PANTHER" id="PTHR10695">
    <property type="entry name" value="DEPHOSPHO-COA KINASE-RELATED"/>
    <property type="match status" value="1"/>
</dbReference>
<evidence type="ECO:0000256" key="3">
    <source>
        <dbReference type="HAMAP-Rule" id="MF_00376"/>
    </source>
</evidence>
<dbReference type="SUPFAM" id="SSF52540">
    <property type="entry name" value="P-loop containing nucleoside triphosphate hydrolases"/>
    <property type="match status" value="1"/>
</dbReference>
<organism evidence="5 6">
    <name type="scientific">Acetobacterium woodii (strain ATCC 29683 / DSM 1030 / JCM 2381 / KCTC 1655 / WB1)</name>
    <dbReference type="NCBI Taxonomy" id="931626"/>
    <lineage>
        <taxon>Bacteria</taxon>
        <taxon>Bacillati</taxon>
        <taxon>Bacillota</taxon>
        <taxon>Clostridia</taxon>
        <taxon>Eubacteriales</taxon>
        <taxon>Eubacteriaceae</taxon>
        <taxon>Acetobacterium</taxon>
    </lineage>
</organism>
<reference evidence="6" key="1">
    <citation type="submission" date="2011-07" db="EMBL/GenBank/DDBJ databases">
        <title>Complete genome sequence of Acetobacterium woodii.</title>
        <authorList>
            <person name="Poehlein A."/>
            <person name="Schmidt S."/>
            <person name="Kaster A.-K."/>
            <person name="Goenrich M."/>
            <person name="Vollmers J."/>
            <person name="Thuermer A."/>
            <person name="Gottschalk G."/>
            <person name="Thauer R.K."/>
            <person name="Daniel R."/>
            <person name="Mueller V."/>
        </authorList>
    </citation>
    <scope>NUCLEOTIDE SEQUENCE [LARGE SCALE GENOMIC DNA]</scope>
    <source>
        <strain evidence="6">ATCC 29683 / DSM 1030 / JCM 2381 / KCTC 1655 / WB1</strain>
    </source>
</reference>
<evidence type="ECO:0000313" key="6">
    <source>
        <dbReference type="Proteomes" id="UP000007177"/>
    </source>
</evidence>
<keyword evidence="3 5" id="KW-0418">Kinase</keyword>
<keyword evidence="2 3" id="KW-0067">ATP-binding</keyword>
<sequence>MKVIGITGGIASGKSAVTDILRKHFDCIVIDADQLARQAVEIGTPGLKKIVETFGASILTETAELNRSKLGEIIANDEQARKKLNAIVHPEIKKLYNQQIAFYEKKGLATVYYDCPLLFETNLDDHLDETLLVVADQEIRINRIIERDQLNREQALKRINMQMSDAEKIARADVIIENNGSLDDLLMAVNGYFSNKNN</sequence>
<comment type="similarity">
    <text evidence="3">Belongs to the CoaE family.</text>
</comment>
<dbReference type="eggNOG" id="COG0237">
    <property type="taxonomic scope" value="Bacteria"/>
</dbReference>
<dbReference type="RefSeq" id="WP_014356510.1">
    <property type="nucleotide sequence ID" value="NC_016894.1"/>
</dbReference>
<dbReference type="InterPro" id="IPR027417">
    <property type="entry name" value="P-loop_NTPase"/>
</dbReference>
<protein>
    <recommendedName>
        <fullName evidence="3 4">Dephospho-CoA kinase</fullName>
        <ecNumber evidence="3 4">2.7.1.24</ecNumber>
    </recommendedName>
    <alternativeName>
        <fullName evidence="3">Dephosphocoenzyme A kinase</fullName>
    </alternativeName>
</protein>
<dbReference type="EMBL" id="CP002987">
    <property type="protein sequence ID" value="AFA48910.1"/>
    <property type="molecule type" value="Genomic_DNA"/>
</dbReference>
<dbReference type="NCBIfam" id="TIGR00152">
    <property type="entry name" value="dephospho-CoA kinase"/>
    <property type="match status" value="1"/>
</dbReference>
<dbReference type="PROSITE" id="PS51219">
    <property type="entry name" value="DPCK"/>
    <property type="match status" value="1"/>
</dbReference>
<dbReference type="GO" id="GO:0015937">
    <property type="term" value="P:coenzyme A biosynthetic process"/>
    <property type="evidence" value="ECO:0007669"/>
    <property type="project" value="UniProtKB-UniRule"/>
</dbReference>
<dbReference type="EC" id="2.7.1.24" evidence="3 4"/>
<accession>H6LBF5</accession>
<comment type="subcellular location">
    <subcellularLocation>
        <location evidence="3">Cytoplasm</location>
    </subcellularLocation>
</comment>
<dbReference type="GO" id="GO:0005524">
    <property type="term" value="F:ATP binding"/>
    <property type="evidence" value="ECO:0007669"/>
    <property type="project" value="UniProtKB-UniRule"/>
</dbReference>
<keyword evidence="6" id="KW-1185">Reference proteome</keyword>